<dbReference type="InterPro" id="IPR036412">
    <property type="entry name" value="HAD-like_sf"/>
</dbReference>
<dbReference type="Gene3D" id="3.40.50.1000">
    <property type="entry name" value="HAD superfamily/HAD-like"/>
    <property type="match status" value="1"/>
</dbReference>
<dbReference type="AlphaFoldDB" id="A0A9D0ZTI6"/>
<dbReference type="InterPro" id="IPR023214">
    <property type="entry name" value="HAD_sf"/>
</dbReference>
<dbReference type="Pfam" id="PF00702">
    <property type="entry name" value="Hydrolase"/>
    <property type="match status" value="1"/>
</dbReference>
<reference evidence="1" key="2">
    <citation type="journal article" date="2021" name="PeerJ">
        <title>Extensive microbial diversity within the chicken gut microbiome revealed by metagenomics and culture.</title>
        <authorList>
            <person name="Gilroy R."/>
            <person name="Ravi A."/>
            <person name="Getino M."/>
            <person name="Pursley I."/>
            <person name="Horton D.L."/>
            <person name="Alikhan N.F."/>
            <person name="Baker D."/>
            <person name="Gharbi K."/>
            <person name="Hall N."/>
            <person name="Watson M."/>
            <person name="Adriaenssens E.M."/>
            <person name="Foster-Nyarko E."/>
            <person name="Jarju S."/>
            <person name="Secka A."/>
            <person name="Antonio M."/>
            <person name="Oren A."/>
            <person name="Chaudhuri R.R."/>
            <person name="La Ragione R."/>
            <person name="Hildebrand F."/>
            <person name="Pallen M.J."/>
        </authorList>
    </citation>
    <scope>NUCLEOTIDE SEQUENCE</scope>
    <source>
        <strain evidence="1">CHK147-3167</strain>
    </source>
</reference>
<reference evidence="1" key="1">
    <citation type="submission" date="2020-10" db="EMBL/GenBank/DDBJ databases">
        <authorList>
            <person name="Gilroy R."/>
        </authorList>
    </citation>
    <scope>NUCLEOTIDE SEQUENCE</scope>
    <source>
        <strain evidence="1">CHK147-3167</strain>
    </source>
</reference>
<dbReference type="SUPFAM" id="SSF56784">
    <property type="entry name" value="HAD-like"/>
    <property type="match status" value="1"/>
</dbReference>
<evidence type="ECO:0008006" key="3">
    <source>
        <dbReference type="Google" id="ProtNLM"/>
    </source>
</evidence>
<proteinExistence type="predicted"/>
<gene>
    <name evidence="1" type="ORF">IAB27_05740</name>
</gene>
<comment type="caution">
    <text evidence="1">The sequence shown here is derived from an EMBL/GenBank/DDBJ whole genome shotgun (WGS) entry which is preliminary data.</text>
</comment>
<sequence>MKMIDDCLPDMYVKSVYDIDYKKLYDDGIRYALFDVDSTLLPFDNIDVRDEHLKLFDGIRSLGIQTALYSNGSYKRVKPVADMLNVKFVASAHKPVYKGFKVIREMFDDKCEPVNTIFVGDSLLVDMLFADKCGVKKILVDYIPDDGFNIKGKVVWLIQVAMSKALENKGFSYGKKYYLSKGE</sequence>
<evidence type="ECO:0000313" key="2">
    <source>
        <dbReference type="Proteomes" id="UP000886786"/>
    </source>
</evidence>
<organism evidence="1 2">
    <name type="scientific">Candidatus Coprosoma intestinipullorum</name>
    <dbReference type="NCBI Taxonomy" id="2840752"/>
    <lineage>
        <taxon>Bacteria</taxon>
        <taxon>Bacillati</taxon>
        <taxon>Bacillota</taxon>
        <taxon>Bacillota incertae sedis</taxon>
        <taxon>Candidatus Coprosoma</taxon>
    </lineage>
</organism>
<dbReference type="EMBL" id="DVFV01000099">
    <property type="protein sequence ID" value="HIQ91105.1"/>
    <property type="molecule type" value="Genomic_DNA"/>
</dbReference>
<dbReference type="Proteomes" id="UP000886786">
    <property type="component" value="Unassembled WGS sequence"/>
</dbReference>
<name>A0A9D0ZTI6_9FIRM</name>
<accession>A0A9D0ZTI6</accession>
<evidence type="ECO:0000313" key="1">
    <source>
        <dbReference type="EMBL" id="HIQ91105.1"/>
    </source>
</evidence>
<protein>
    <recommendedName>
        <fullName evidence="3">YqeG family HAD IIIA-type phosphatase</fullName>
    </recommendedName>
</protein>